<reference evidence="1 2" key="1">
    <citation type="submission" date="2016-09" db="EMBL/GenBank/DDBJ databases">
        <title>Complete genome sequence of microbes from the polar regions.</title>
        <authorList>
            <person name="Liao L."/>
            <person name="Chen B."/>
        </authorList>
    </citation>
    <scope>NUCLEOTIDE SEQUENCE [LARGE SCALE GENOMIC DNA]</scope>
    <source>
        <strain evidence="1 2">ZS314</strain>
    </source>
</reference>
<dbReference type="EMBL" id="CP017146">
    <property type="protein sequence ID" value="QHO70643.1"/>
    <property type="molecule type" value="Genomic_DNA"/>
</dbReference>
<dbReference type="Proteomes" id="UP000464507">
    <property type="component" value="Chromosome"/>
</dbReference>
<evidence type="ECO:0000313" key="1">
    <source>
        <dbReference type="EMBL" id="QHO70643.1"/>
    </source>
</evidence>
<sequence>MNKLLKGAVAGAAGVALLLGGAGSFALWNSTATVNVGSVASGTLSIAATGAPTWKDISASKTASAIADISTFKIAPGDTIELTQVVEIDAVGDNLRATLSYDALNATALAADQELLDQLVITLDATGGANVVRIPGTQTFAVTPASSTSTVTATVKIAFPSTVTSATNGTVDFSKLAFKLQQNARS</sequence>
<accession>A0A7L5AJ67</accession>
<keyword evidence="2" id="KW-1185">Reference proteome</keyword>
<name>A0A7L5AJ67_9MICO</name>
<organism evidence="1 2">
    <name type="scientific">Marisediminicola antarctica</name>
    <dbReference type="NCBI Taxonomy" id="674079"/>
    <lineage>
        <taxon>Bacteria</taxon>
        <taxon>Bacillati</taxon>
        <taxon>Actinomycetota</taxon>
        <taxon>Actinomycetes</taxon>
        <taxon>Micrococcales</taxon>
        <taxon>Microbacteriaceae</taxon>
        <taxon>Marisediminicola</taxon>
    </lineage>
</organism>
<protein>
    <recommendedName>
        <fullName evidence="3">Alternate-type signal peptide domain-containing protein</fullName>
    </recommendedName>
</protein>
<dbReference type="InterPro" id="IPR024006">
    <property type="entry name" value="Alt_signal_exp_actinobact"/>
</dbReference>
<dbReference type="OrthoDB" id="5126324at2"/>
<dbReference type="RefSeq" id="WP_161887036.1">
    <property type="nucleotide sequence ID" value="NZ_CP017146.1"/>
</dbReference>
<dbReference type="NCBIfam" id="TIGR04088">
    <property type="entry name" value="cognate_SipW"/>
    <property type="match status" value="1"/>
</dbReference>
<dbReference type="NCBIfam" id="TIGR04089">
    <property type="entry name" value="exp_by_SipW_III"/>
    <property type="match status" value="1"/>
</dbReference>
<dbReference type="InterPro" id="IPR023833">
    <property type="entry name" value="Signal_pept_SipW-depend-type"/>
</dbReference>
<evidence type="ECO:0008006" key="3">
    <source>
        <dbReference type="Google" id="ProtNLM"/>
    </source>
</evidence>
<proteinExistence type="predicted"/>
<evidence type="ECO:0000313" key="2">
    <source>
        <dbReference type="Proteomes" id="UP000464507"/>
    </source>
</evidence>
<gene>
    <name evidence="1" type="ORF">BHD05_14280</name>
</gene>
<dbReference type="AlphaFoldDB" id="A0A7L5AJ67"/>
<dbReference type="KEGG" id="mant:BHD05_14280"/>